<feature type="region of interest" description="Disordered" evidence="1">
    <location>
        <begin position="106"/>
        <end position="130"/>
    </location>
</feature>
<evidence type="ECO:0000313" key="2">
    <source>
        <dbReference type="EMBL" id="CAA2973844.1"/>
    </source>
</evidence>
<gene>
    <name evidence="2" type="ORF">OLEA9_A115150</name>
</gene>
<feature type="compositionally biased region" description="Polar residues" evidence="1">
    <location>
        <begin position="7"/>
        <end position="17"/>
    </location>
</feature>
<keyword evidence="3" id="KW-1185">Reference proteome</keyword>
<dbReference type="AlphaFoldDB" id="A0A8S0R6H1"/>
<comment type="caution">
    <text evidence="2">The sequence shown here is derived from an EMBL/GenBank/DDBJ whole genome shotgun (WGS) entry which is preliminary data.</text>
</comment>
<feature type="region of interest" description="Disordered" evidence="1">
    <location>
        <begin position="1"/>
        <end position="88"/>
    </location>
</feature>
<dbReference type="Proteomes" id="UP000594638">
    <property type="component" value="Unassembled WGS sequence"/>
</dbReference>
<reference evidence="2 3" key="1">
    <citation type="submission" date="2019-12" db="EMBL/GenBank/DDBJ databases">
        <authorList>
            <person name="Alioto T."/>
            <person name="Alioto T."/>
            <person name="Gomez Garrido J."/>
        </authorList>
    </citation>
    <scope>NUCLEOTIDE SEQUENCE [LARGE SCALE GENOMIC DNA]</scope>
</reference>
<evidence type="ECO:0000256" key="1">
    <source>
        <dbReference type="SAM" id="MobiDB-lite"/>
    </source>
</evidence>
<accession>A0A8S0R6H1</accession>
<dbReference type="Gramene" id="OE9A115150T1">
    <property type="protein sequence ID" value="OE9A115150C1"/>
    <property type="gene ID" value="OE9A115150"/>
</dbReference>
<dbReference type="EMBL" id="CACTIH010002129">
    <property type="protein sequence ID" value="CAA2973844.1"/>
    <property type="molecule type" value="Genomic_DNA"/>
</dbReference>
<feature type="compositionally biased region" description="Polar residues" evidence="1">
    <location>
        <begin position="73"/>
        <end position="88"/>
    </location>
</feature>
<evidence type="ECO:0000313" key="3">
    <source>
        <dbReference type="Proteomes" id="UP000594638"/>
    </source>
</evidence>
<organism evidence="2 3">
    <name type="scientific">Olea europaea subsp. europaea</name>
    <dbReference type="NCBI Taxonomy" id="158383"/>
    <lineage>
        <taxon>Eukaryota</taxon>
        <taxon>Viridiplantae</taxon>
        <taxon>Streptophyta</taxon>
        <taxon>Embryophyta</taxon>
        <taxon>Tracheophyta</taxon>
        <taxon>Spermatophyta</taxon>
        <taxon>Magnoliopsida</taxon>
        <taxon>eudicotyledons</taxon>
        <taxon>Gunneridae</taxon>
        <taxon>Pentapetalae</taxon>
        <taxon>asterids</taxon>
        <taxon>lamiids</taxon>
        <taxon>Lamiales</taxon>
        <taxon>Oleaceae</taxon>
        <taxon>Oleeae</taxon>
        <taxon>Olea</taxon>
    </lineage>
</organism>
<sequence length="130" mass="14474">MCGPCQHNETFLSQTLNPKKREEGNSQTNWPSSIPNPPNSVEIYLSVRNPPYPPKPEASNQENQLPGCGQLEEANQSVKKQHPFQSKDSLACTWTDQLKHRGKLEAAGSKLEEAGVEVNRKQQMDYAAGK</sequence>
<proteinExistence type="predicted"/>
<protein>
    <submittedName>
        <fullName evidence="2">Uncharacterized protein</fullName>
    </submittedName>
</protein>
<feature type="compositionally biased region" description="Basic and acidic residues" evidence="1">
    <location>
        <begin position="110"/>
        <end position="123"/>
    </location>
</feature>
<name>A0A8S0R6H1_OLEEU</name>